<evidence type="ECO:0000313" key="1">
    <source>
        <dbReference type="EMBL" id="CRF35442.1"/>
    </source>
</evidence>
<dbReference type="RefSeq" id="WP_048596029.1">
    <property type="nucleotide sequence ID" value="NZ_CVLB01000003.1"/>
</dbReference>
<name>A0A0G4KB99_9SPIR</name>
<reference evidence="2" key="1">
    <citation type="submission" date="2015-04" db="EMBL/GenBank/DDBJ databases">
        <authorList>
            <person name="Mushtaq Mamoona"/>
        </authorList>
    </citation>
    <scope>NUCLEOTIDE SEQUENCE [LARGE SCALE GENOMIC DNA]</scope>
    <source>
        <strain evidence="2">AN4859/03</strain>
    </source>
</reference>
<gene>
    <name evidence="1" type="ORF">BRSU_2657</name>
</gene>
<dbReference type="OrthoDB" id="308038at2"/>
<sequence>MLLKDRKGLYRGNATIKNFLSFDIDIEALIDEKGEIKVSTIAPIVGKISHSISLGSDYDKDNYDMKFGEDIFHIKFNSNNSIEIELPEKISGSLIVTRNVTLNRA</sequence>
<dbReference type="EMBL" id="CVLB01000003">
    <property type="protein sequence ID" value="CRF35442.1"/>
    <property type="molecule type" value="Genomic_DNA"/>
</dbReference>
<dbReference type="Proteomes" id="UP000043763">
    <property type="component" value="Unassembled WGS sequence"/>
</dbReference>
<accession>A0A0G4KB99</accession>
<evidence type="ECO:0000313" key="2">
    <source>
        <dbReference type="Proteomes" id="UP000043763"/>
    </source>
</evidence>
<protein>
    <submittedName>
        <fullName evidence="1">Uncharacterized protein</fullName>
    </submittedName>
</protein>
<dbReference type="AlphaFoldDB" id="A0A0G4KB99"/>
<proteinExistence type="predicted"/>
<organism evidence="1 2">
    <name type="scientific">Brachyspira suanatina</name>
    <dbReference type="NCBI Taxonomy" id="381802"/>
    <lineage>
        <taxon>Bacteria</taxon>
        <taxon>Pseudomonadati</taxon>
        <taxon>Spirochaetota</taxon>
        <taxon>Spirochaetia</taxon>
        <taxon>Brachyspirales</taxon>
        <taxon>Brachyspiraceae</taxon>
        <taxon>Brachyspira</taxon>
    </lineage>
</organism>
<keyword evidence="2" id="KW-1185">Reference proteome</keyword>